<keyword evidence="11" id="KW-1185">Reference proteome</keyword>
<reference evidence="10" key="1">
    <citation type="journal article" date="2023" name="Mol. Biol. Evol.">
        <title>Third-Generation Sequencing Reveals the Adaptive Role of the Epigenome in Three Deep-Sea Polychaetes.</title>
        <authorList>
            <person name="Perez M."/>
            <person name="Aroh O."/>
            <person name="Sun Y."/>
            <person name="Lan Y."/>
            <person name="Juniper S.K."/>
            <person name="Young C.R."/>
            <person name="Angers B."/>
            <person name="Qian P.Y."/>
        </authorList>
    </citation>
    <scope>NUCLEOTIDE SEQUENCE</scope>
    <source>
        <strain evidence="10">R07B-5</strain>
    </source>
</reference>
<feature type="binding site" evidence="9">
    <location>
        <position position="75"/>
    </location>
    <ligand>
        <name>substrate</name>
    </ligand>
</feature>
<evidence type="ECO:0000256" key="4">
    <source>
        <dbReference type="ARBA" id="ARBA00005866"/>
    </source>
</evidence>
<dbReference type="InterPro" id="IPR011013">
    <property type="entry name" value="Gal_mutarotase_sf_dom"/>
</dbReference>
<keyword evidence="5 7" id="KW-0413">Isomerase</keyword>
<evidence type="ECO:0000256" key="1">
    <source>
        <dbReference type="ARBA" id="ARBA00001096"/>
    </source>
</evidence>
<dbReference type="PIRSF" id="PIRSF016020">
    <property type="entry name" value="PHexose_mutarotase"/>
    <property type="match status" value="1"/>
</dbReference>
<dbReference type="AlphaFoldDB" id="A0AAD9NN04"/>
<evidence type="ECO:0000256" key="5">
    <source>
        <dbReference type="ARBA" id="ARBA00023235"/>
    </source>
</evidence>
<comment type="caution">
    <text evidence="10">The sequence shown here is derived from an EMBL/GenBank/DDBJ whole genome shotgun (WGS) entry which is preliminary data.</text>
</comment>
<dbReference type="PANTHER" id="PTHR11122:SF13">
    <property type="entry name" value="GLUCOSE-6-PHOSPHATE 1-EPIMERASE"/>
    <property type="match status" value="1"/>
</dbReference>
<evidence type="ECO:0000256" key="7">
    <source>
        <dbReference type="PIRNR" id="PIRNR016020"/>
    </source>
</evidence>
<dbReference type="EMBL" id="JAODUO010000805">
    <property type="protein sequence ID" value="KAK2174401.1"/>
    <property type="molecule type" value="Genomic_DNA"/>
</dbReference>
<comment type="catalytic activity">
    <reaction evidence="2">
        <text>alpha-D-galactose = beta-D-galactose</text>
        <dbReference type="Rhea" id="RHEA:28675"/>
        <dbReference type="ChEBI" id="CHEBI:27667"/>
        <dbReference type="ChEBI" id="CHEBI:28061"/>
        <dbReference type="EC" id="5.1.3.3"/>
    </reaction>
    <physiologicalReaction direction="right-to-left" evidence="2">
        <dbReference type="Rhea" id="RHEA:28677"/>
    </physiologicalReaction>
</comment>
<evidence type="ECO:0000313" key="11">
    <source>
        <dbReference type="Proteomes" id="UP001209878"/>
    </source>
</evidence>
<dbReference type="EC" id="5.1.3.15" evidence="7"/>
<dbReference type="GO" id="GO:0005975">
    <property type="term" value="P:carbohydrate metabolic process"/>
    <property type="evidence" value="ECO:0007669"/>
    <property type="project" value="InterPro"/>
</dbReference>
<evidence type="ECO:0000313" key="10">
    <source>
        <dbReference type="EMBL" id="KAK2174401.1"/>
    </source>
</evidence>
<feature type="binding site" evidence="9">
    <location>
        <position position="52"/>
    </location>
    <ligand>
        <name>substrate</name>
    </ligand>
</feature>
<feature type="active site" evidence="8">
    <location>
        <position position="147"/>
    </location>
</feature>
<dbReference type="SUPFAM" id="SSF74650">
    <property type="entry name" value="Galactose mutarotase-like"/>
    <property type="match status" value="1"/>
</dbReference>
<dbReference type="GO" id="GO:0047938">
    <property type="term" value="F:glucose-6-phosphate 1-epimerase activity"/>
    <property type="evidence" value="ECO:0007669"/>
    <property type="project" value="UniProtKB-UniRule"/>
</dbReference>
<comment type="similarity">
    <text evidence="4 7">Belongs to the glucose-6-phosphate 1-epimerase family.</text>
</comment>
<sequence length="277" mass="31149">MSATDVVTLDRGNGTSCRIHRFGATVISWMCKNEEHIFVSSKAIFDNKKAIRGGIPIVFPNFGPWECGPQHGFARIRTWQLSQPPTKDSTGNIMATFTLEDTEDTRKMWNHRFKLTYKMTLLEETLQMEFTIENTGTEEFAFTCLLHTYFRVPDVRTVTISSLKGLTYTDKVKDDAKDVEQRDLVSIQENVDRVYIDTPTEHAIGNTAGGKTLLLQKYNLPDTVVWNPWQEKAAAMADLGDDDYVTMVCVEAGAVATPHTLAPSHSFQARQTFVVSA</sequence>
<evidence type="ECO:0000256" key="3">
    <source>
        <dbReference type="ARBA" id="ARBA00004947"/>
    </source>
</evidence>
<dbReference type="PANTHER" id="PTHR11122">
    <property type="entry name" value="APOSPORY-ASSOCIATED PROTEIN C-RELATED"/>
    <property type="match status" value="1"/>
</dbReference>
<dbReference type="InterPro" id="IPR014718">
    <property type="entry name" value="GH-type_carb-bd"/>
</dbReference>
<feature type="active site" evidence="8">
    <location>
        <position position="251"/>
    </location>
</feature>
<protein>
    <recommendedName>
        <fullName evidence="7">glucose-6-phosphate 1-epimerase</fullName>
        <ecNumber evidence="7">5.1.3.15</ecNumber>
    </recommendedName>
</protein>
<dbReference type="Pfam" id="PF01263">
    <property type="entry name" value="Aldose_epim"/>
    <property type="match status" value="1"/>
</dbReference>
<comment type="catalytic activity">
    <reaction evidence="1">
        <text>alpha-D-glucose 6-phosphate = beta-D-glucose 6-phosphate</text>
        <dbReference type="Rhea" id="RHEA:16249"/>
        <dbReference type="ChEBI" id="CHEBI:58225"/>
        <dbReference type="ChEBI" id="CHEBI:58247"/>
        <dbReference type="EC" id="5.1.3.15"/>
    </reaction>
</comment>
<dbReference type="GO" id="GO:0004034">
    <property type="term" value="F:aldose 1-epimerase activity"/>
    <property type="evidence" value="ECO:0007669"/>
    <property type="project" value="UniProtKB-EC"/>
</dbReference>
<dbReference type="GO" id="GO:0030246">
    <property type="term" value="F:carbohydrate binding"/>
    <property type="evidence" value="ECO:0007669"/>
    <property type="project" value="UniProtKB-UniRule"/>
</dbReference>
<dbReference type="CDD" id="cd09020">
    <property type="entry name" value="D-hex-6-P-epi_like"/>
    <property type="match status" value="1"/>
</dbReference>
<evidence type="ECO:0000256" key="2">
    <source>
        <dbReference type="ARBA" id="ARBA00001712"/>
    </source>
</evidence>
<comment type="function">
    <text evidence="6">Mutarotase that catalyzes the interconversion of beta-D-galactose and alpha-D-galactose during galactose metabolism. Beta-D-galactose is metabolized in the liver into glucose 1-phosphate, the primary metabolic fuel, by the action of four enzymes that constitute the Leloir pathway: GALM, GALK1 (galactokinase), GALT (galactose-1-phosphate uridylyltransferase) and GALE (UDP-galactose-4'-epimerase). Involved in the maintenance of the equilibrium between the beta- and alpha-anomers of galactose, therefore ensuring a sufficient supply of the alpha-anomer for GALK1. Also active on D-glucose although shows a preference for galactose over glucose.</text>
</comment>
<evidence type="ECO:0000256" key="6">
    <source>
        <dbReference type="ARBA" id="ARBA00045743"/>
    </source>
</evidence>
<feature type="binding site" evidence="9">
    <location>
        <position position="70"/>
    </location>
    <ligand>
        <name>substrate</name>
    </ligand>
</feature>
<evidence type="ECO:0000256" key="9">
    <source>
        <dbReference type="PIRSR" id="PIRSR016020-2"/>
    </source>
</evidence>
<accession>A0AAD9NN04</accession>
<gene>
    <name evidence="10" type="ORF">NP493_802g03027</name>
</gene>
<dbReference type="InterPro" id="IPR008183">
    <property type="entry name" value="Aldose_1/G6P_1-epimerase"/>
</dbReference>
<organism evidence="10 11">
    <name type="scientific">Ridgeia piscesae</name>
    <name type="common">Tubeworm</name>
    <dbReference type="NCBI Taxonomy" id="27915"/>
    <lineage>
        <taxon>Eukaryota</taxon>
        <taxon>Metazoa</taxon>
        <taxon>Spiralia</taxon>
        <taxon>Lophotrochozoa</taxon>
        <taxon>Annelida</taxon>
        <taxon>Polychaeta</taxon>
        <taxon>Sedentaria</taxon>
        <taxon>Canalipalpata</taxon>
        <taxon>Sabellida</taxon>
        <taxon>Siboglinidae</taxon>
        <taxon>Ridgeia</taxon>
    </lineage>
</organism>
<dbReference type="InterPro" id="IPR025532">
    <property type="entry name" value="G6P_1-epimerase"/>
</dbReference>
<dbReference type="GO" id="GO:0005737">
    <property type="term" value="C:cytoplasm"/>
    <property type="evidence" value="ECO:0007669"/>
    <property type="project" value="TreeGrafter"/>
</dbReference>
<name>A0AAD9NN04_RIDPI</name>
<evidence type="ECO:0000256" key="8">
    <source>
        <dbReference type="PIRSR" id="PIRSR016020-1"/>
    </source>
</evidence>
<dbReference type="Gene3D" id="2.70.98.10">
    <property type="match status" value="1"/>
</dbReference>
<dbReference type="Proteomes" id="UP001209878">
    <property type="component" value="Unassembled WGS sequence"/>
</dbReference>
<proteinExistence type="inferred from homology"/>
<comment type="pathway">
    <text evidence="3">Carbohydrate metabolism; galactose metabolism.</text>
</comment>